<evidence type="ECO:0000256" key="1">
    <source>
        <dbReference type="SAM" id="Phobius"/>
    </source>
</evidence>
<dbReference type="Proteomes" id="UP001208534">
    <property type="component" value="Unassembled WGS sequence"/>
</dbReference>
<sequence length="194" mass="21922">MKGTILDFSIQTNTGIISGDDQNRYTFLGNEWKDSSSPQRGVKVDFDLNATGQAIGVYKALVGSSTNTGVADLVNTDQSEEKYSGFHWFVKCLKNYVNFNGRARRKEFWFFNLVYFGLLLIISGLFGSQSPLLILLLLSMFLPALAVSTRRLHDIGKSGWWYLISFTGIGYFLLIFWWATEGDNHSNQYGEPTK</sequence>
<reference evidence="2" key="1">
    <citation type="submission" date="2021-06" db="EMBL/GenBank/DDBJ databases">
        <title>Propagation of a rapidly emergent carbapenem-resistant Acinetobacter baumannii lineage by various extra-hospital transmission networks.</title>
        <authorList>
            <person name="Calix J."/>
        </authorList>
    </citation>
    <scope>NUCLEOTIDE SEQUENCE</scope>
    <source>
        <strain evidence="2">WU_MDCI_Aw63</strain>
    </source>
</reference>
<organism evidence="2 3">
    <name type="scientific">Acinetobacter junii</name>
    <dbReference type="NCBI Taxonomy" id="40215"/>
    <lineage>
        <taxon>Bacteria</taxon>
        <taxon>Pseudomonadati</taxon>
        <taxon>Pseudomonadota</taxon>
        <taxon>Gammaproteobacteria</taxon>
        <taxon>Moraxellales</taxon>
        <taxon>Moraxellaceae</taxon>
        <taxon>Acinetobacter</taxon>
    </lineage>
</organism>
<dbReference type="Pfam" id="PF05656">
    <property type="entry name" value="DUF805"/>
    <property type="match status" value="1"/>
</dbReference>
<comment type="caution">
    <text evidence="2">The sequence shown here is derived from an EMBL/GenBank/DDBJ whole genome shotgun (WGS) entry which is preliminary data.</text>
</comment>
<dbReference type="GO" id="GO:0005886">
    <property type="term" value="C:plasma membrane"/>
    <property type="evidence" value="ECO:0007669"/>
    <property type="project" value="TreeGrafter"/>
</dbReference>
<dbReference type="PANTHER" id="PTHR34980:SF2">
    <property type="entry name" value="INNER MEMBRANE PROTEIN YHAH-RELATED"/>
    <property type="match status" value="1"/>
</dbReference>
<dbReference type="EMBL" id="JAHPRE010000087">
    <property type="protein sequence ID" value="MCU4398353.1"/>
    <property type="molecule type" value="Genomic_DNA"/>
</dbReference>
<accession>A0AAW5RCB0</accession>
<feature type="transmembrane region" description="Helical" evidence="1">
    <location>
        <begin position="108"/>
        <end position="126"/>
    </location>
</feature>
<keyword evidence="1" id="KW-1133">Transmembrane helix</keyword>
<dbReference type="AlphaFoldDB" id="A0AAW5RCB0"/>
<keyword evidence="1" id="KW-0472">Membrane</keyword>
<dbReference type="InterPro" id="IPR008523">
    <property type="entry name" value="DUF805"/>
</dbReference>
<protein>
    <submittedName>
        <fullName evidence="2">DUF805 domain-containing protein</fullName>
    </submittedName>
</protein>
<gene>
    <name evidence="2" type="ORF">KTH64_15715</name>
</gene>
<feature type="transmembrane region" description="Helical" evidence="1">
    <location>
        <begin position="132"/>
        <end position="148"/>
    </location>
</feature>
<dbReference type="RefSeq" id="WP_262579499.1">
    <property type="nucleotide sequence ID" value="NZ_JAHPRE010000087.1"/>
</dbReference>
<dbReference type="PANTHER" id="PTHR34980">
    <property type="entry name" value="INNER MEMBRANE PROTEIN-RELATED-RELATED"/>
    <property type="match status" value="1"/>
</dbReference>
<evidence type="ECO:0000313" key="2">
    <source>
        <dbReference type="EMBL" id="MCU4398353.1"/>
    </source>
</evidence>
<name>A0AAW5RCB0_ACIJU</name>
<evidence type="ECO:0000313" key="3">
    <source>
        <dbReference type="Proteomes" id="UP001208534"/>
    </source>
</evidence>
<proteinExistence type="predicted"/>
<keyword evidence="1" id="KW-0812">Transmembrane</keyword>
<feature type="transmembrane region" description="Helical" evidence="1">
    <location>
        <begin position="160"/>
        <end position="179"/>
    </location>
</feature>